<dbReference type="Proteomes" id="UP000536711">
    <property type="component" value="Unassembled WGS sequence"/>
</dbReference>
<comment type="similarity">
    <text evidence="4">Belongs to the flavoredoxin family.</text>
</comment>
<evidence type="ECO:0000313" key="7">
    <source>
        <dbReference type="EMBL" id="KAF4429649.1"/>
    </source>
</evidence>
<reference evidence="7 8" key="1">
    <citation type="submission" date="2020-01" db="EMBL/GenBank/DDBJ databases">
        <title>Identification and distribution of gene clusters putatively required for synthesis of sphingolipid metabolism inhibitors in phylogenetically diverse species of the filamentous fungus Fusarium.</title>
        <authorList>
            <person name="Kim H.-S."/>
            <person name="Busman M."/>
            <person name="Brown D.W."/>
            <person name="Divon H."/>
            <person name="Uhlig S."/>
            <person name="Proctor R.H."/>
        </authorList>
    </citation>
    <scope>NUCLEOTIDE SEQUENCE [LARGE SCALE GENOMIC DNA]</scope>
    <source>
        <strain evidence="7 8">NRRL 13308</strain>
    </source>
</reference>
<gene>
    <name evidence="7" type="ORF">FACUT_9057</name>
</gene>
<evidence type="ECO:0000256" key="3">
    <source>
        <dbReference type="ARBA" id="ARBA00022643"/>
    </source>
</evidence>
<evidence type="ECO:0000313" key="8">
    <source>
        <dbReference type="Proteomes" id="UP000536711"/>
    </source>
</evidence>
<keyword evidence="3" id="KW-0288">FMN</keyword>
<name>A0A8H4JJG5_9HYPO</name>
<keyword evidence="8" id="KW-1185">Reference proteome</keyword>
<evidence type="ECO:0000256" key="2">
    <source>
        <dbReference type="ARBA" id="ARBA00022630"/>
    </source>
</evidence>
<sequence length="364" mass="40386">MSTSEIAEFYRPDIKAIEATRPQWDRSAEFRHVQKPNPNWKLGDGADKSLASDAKFLSIDPYGSGRPGFDNYKLLTCAIGPRPVALVSTRGADGISLNLAAFSYFTCFSSDPPLFMLGFLQENDTLRNLLGTKECVISLTTEENFQAANAAGVNAPKGVSEWEITGLTPAYDCVNVKCPRVKESVLSVECKLDSVHEWKSQYNPNVTSTTMVIIEGTNFWVREDATNEAGSTLDHNVARPVLRGGVIALENQDEQAETKEEIQGPYVTGATVDKSQTNNEEAGDKQEDQQDDNSSSPSESLIVVRREKPEKRQYDLVWRDGDIFSIGTDTDMYKVAFEAQLEDCQRIPMYISNGLLENLADEQQ</sequence>
<dbReference type="GO" id="GO:0010181">
    <property type="term" value="F:FMN binding"/>
    <property type="evidence" value="ECO:0007669"/>
    <property type="project" value="InterPro"/>
</dbReference>
<dbReference type="PANTHER" id="PTHR33798:SF5">
    <property type="entry name" value="FLAVIN REDUCTASE LIKE DOMAIN-CONTAINING PROTEIN"/>
    <property type="match status" value="1"/>
</dbReference>
<keyword evidence="2" id="KW-0285">Flavoprotein</keyword>
<evidence type="ECO:0000256" key="1">
    <source>
        <dbReference type="ARBA" id="ARBA00001917"/>
    </source>
</evidence>
<dbReference type="SUPFAM" id="SSF50475">
    <property type="entry name" value="FMN-binding split barrel"/>
    <property type="match status" value="1"/>
</dbReference>
<dbReference type="OrthoDB" id="10250990at2759"/>
<feature type="domain" description="Flavin reductase like" evidence="6">
    <location>
        <begin position="77"/>
        <end position="235"/>
    </location>
</feature>
<proteinExistence type="inferred from homology"/>
<dbReference type="SMART" id="SM00903">
    <property type="entry name" value="Flavin_Reduct"/>
    <property type="match status" value="1"/>
</dbReference>
<dbReference type="Gene3D" id="2.30.110.10">
    <property type="entry name" value="Electron Transport, Fmn-binding Protein, Chain A"/>
    <property type="match status" value="1"/>
</dbReference>
<dbReference type="Pfam" id="PF01613">
    <property type="entry name" value="Flavin_Reduct"/>
    <property type="match status" value="1"/>
</dbReference>
<dbReference type="PANTHER" id="PTHR33798">
    <property type="entry name" value="FLAVOPROTEIN OXYGENASE"/>
    <property type="match status" value="1"/>
</dbReference>
<dbReference type="InterPro" id="IPR012349">
    <property type="entry name" value="Split_barrel_FMN-bd"/>
</dbReference>
<comment type="cofactor">
    <cofactor evidence="1">
        <name>FMN</name>
        <dbReference type="ChEBI" id="CHEBI:58210"/>
    </cofactor>
</comment>
<comment type="caution">
    <text evidence="7">The sequence shown here is derived from an EMBL/GenBank/DDBJ whole genome shotgun (WGS) entry which is preliminary data.</text>
</comment>
<dbReference type="InterPro" id="IPR002563">
    <property type="entry name" value="Flavin_Rdtase-like_dom"/>
</dbReference>
<feature type="region of interest" description="Disordered" evidence="5">
    <location>
        <begin position="252"/>
        <end position="306"/>
    </location>
</feature>
<evidence type="ECO:0000259" key="6">
    <source>
        <dbReference type="SMART" id="SM00903"/>
    </source>
</evidence>
<evidence type="ECO:0000256" key="4">
    <source>
        <dbReference type="ARBA" id="ARBA00038054"/>
    </source>
</evidence>
<dbReference type="EMBL" id="JAADJF010000260">
    <property type="protein sequence ID" value="KAF4429649.1"/>
    <property type="molecule type" value="Genomic_DNA"/>
</dbReference>
<protein>
    <submittedName>
        <fullName evidence="7">FMN binding</fullName>
    </submittedName>
</protein>
<evidence type="ECO:0000256" key="5">
    <source>
        <dbReference type="SAM" id="MobiDB-lite"/>
    </source>
</evidence>
<accession>A0A8H4JJG5</accession>
<dbReference type="AlphaFoldDB" id="A0A8H4JJG5"/>
<organism evidence="7 8">
    <name type="scientific">Fusarium acutatum</name>
    <dbReference type="NCBI Taxonomy" id="78861"/>
    <lineage>
        <taxon>Eukaryota</taxon>
        <taxon>Fungi</taxon>
        <taxon>Dikarya</taxon>
        <taxon>Ascomycota</taxon>
        <taxon>Pezizomycotina</taxon>
        <taxon>Sordariomycetes</taxon>
        <taxon>Hypocreomycetidae</taxon>
        <taxon>Hypocreales</taxon>
        <taxon>Nectriaceae</taxon>
        <taxon>Fusarium</taxon>
        <taxon>Fusarium fujikuroi species complex</taxon>
    </lineage>
</organism>